<dbReference type="KEGG" id="scas:SACC_32080"/>
<reference evidence="1 2" key="1">
    <citation type="journal article" date="2022" name="Microbiol. Resour. Announc.">
        <title>Complete Genome Sequence of the Hyperthermophilic and Acidophilic Archaeon Saccharolobus caldissimus Strain HS-3T.</title>
        <authorList>
            <person name="Sakai H.D."/>
            <person name="Kurosawa N."/>
        </authorList>
    </citation>
    <scope>NUCLEOTIDE SEQUENCE [LARGE SCALE GENOMIC DNA]</scope>
    <source>
        <strain evidence="1 2">JCM32116</strain>
    </source>
</reference>
<sequence length="272" mass="31643">MEEVVEGYFLKFKNSIWAVKGCYHPDGYAVAIPRLVNGVKIKTLSLALDLAREKFGELFKYVKEIGFEVPLIPLNESEILSPFRVEIFDPIIVKFRNFFNNEIGVTGSYLYSGKGEDIDFLSFKSQHYLILRKLRLKGVTKPLIEVKESEVETLDYHDFKLLKSRRILEGLFENKEYTFKIVECENFGEVKEIRDFKGYVKIKKLIKPFSLPVKYLAVDESGNDYILTSFRIRFTEIPLDTILYINGKVLLRNNFKDIDLDIAKTVKLKIPK</sequence>
<evidence type="ECO:0000313" key="2">
    <source>
        <dbReference type="Proteomes" id="UP001319921"/>
    </source>
</evidence>
<keyword evidence="2" id="KW-1185">Reference proteome</keyword>
<protein>
    <submittedName>
        <fullName evidence="1">Uncharacterized protein</fullName>
    </submittedName>
</protein>
<dbReference type="EMBL" id="AP025226">
    <property type="protein sequence ID" value="BDC00192.1"/>
    <property type="molecule type" value="Genomic_DNA"/>
</dbReference>
<dbReference type="GeneID" id="68867930"/>
<dbReference type="RefSeq" id="WP_229570915.1">
    <property type="nucleotide sequence ID" value="NZ_AP025226.1"/>
</dbReference>
<proteinExistence type="predicted"/>
<dbReference type="Proteomes" id="UP001319921">
    <property type="component" value="Chromosome"/>
</dbReference>
<accession>A0AAQ4CWL0</accession>
<evidence type="ECO:0000313" key="1">
    <source>
        <dbReference type="EMBL" id="BDC00192.1"/>
    </source>
</evidence>
<name>A0AAQ4CWL0_9CREN</name>
<gene>
    <name evidence="1" type="ORF">SACC_32080</name>
</gene>
<organism evidence="1 2">
    <name type="scientific">Saccharolobus caldissimus</name>
    <dbReference type="NCBI Taxonomy" id="1702097"/>
    <lineage>
        <taxon>Archaea</taxon>
        <taxon>Thermoproteota</taxon>
        <taxon>Thermoprotei</taxon>
        <taxon>Sulfolobales</taxon>
        <taxon>Sulfolobaceae</taxon>
        <taxon>Saccharolobus</taxon>
    </lineage>
</organism>
<dbReference type="AlphaFoldDB" id="A0AAQ4CWL0"/>